<gene>
    <name evidence="4" type="ORF">C7H08_02540</name>
</gene>
<evidence type="ECO:0000259" key="3">
    <source>
        <dbReference type="Pfam" id="PF13205"/>
    </source>
</evidence>
<evidence type="ECO:0000256" key="1">
    <source>
        <dbReference type="ARBA" id="ARBA00022729"/>
    </source>
</evidence>
<sequence length="1035" mass="110628">MKRSILAMALATSVVAGCGGDEQTVNRSEITKADLYFSYPMAGQAAVATTTPIFLRFTQGIATSEDELASSLQLESEHGDIVALTDAKMTAENRGVAVRPAQALLPGTRYTLVNTDLRVGGDLVTLPNGGIEFTTAPATTGPLLDRAEGTGFDLARVIPAGNDRYPATDMSSLRIQFTEPVDEQTLRYGDTIALLDGQDEAVAAQLYISGHRVTVDPDSDLDPNQTYTLHLSDDIRSMLAQASLNLSDDTPLTFQPLDSRSPKGERERMPQTATTTLGDLSLSGEGFNSVGLRSILLGQDNITRAQGTVFAELGYIPRFDANKQSVPLRIDQGTLMAGSNVDVNVAGALPAGFSSEAIEVRFLSDAEGFLMANPYTDDENAPRMIELFIDMALNTGNTIANAALAQELLHVHLIGTAIVEQGSLSIEAVGIIEPDVMGVDVASGLISFRLEGYRNPDDAPAAGNFADTQAPFIKSWVPGEEAADTLRPGDPLIIYFSEPVLPGTVNQDTVKLFGGGNELAVERSLNGSILVIKPDQPLAHGTEYSLILENIKDTAGFSLGSTTLNVNLAPTLPGTPEDQSPLVLVTMPGFPCTKTGINLSQGHQGRCAGGKTTDDLLPIPEYASHKPLVVRFSQNIRPETLAPGVNLSLEVLTEGLWEPVPAGEYDIRREPRSLIITPVAGWQPGAQYRYTLNSNEPILSASGLPLQTELLTQGTRNRNNRTFGGEALVNHFVAVAAKSQTVSLPLRNLPTADANSDLAYQKGTEQGVTGDETLPNSAGLKANGVSPLNSTSVVKNANIGCAVGLDCASDQSIYLTAMLDTLVYGKSIDNGTRIPVDIYPSILATTSSSVWVRIDTSFIDAFPDFILSVDLSPNEEIPTGPMLMRIRYDDDSEAGRIPPKGFISSDENGQLTFETVLNVYLDAPYLNPSIGPANLTHNLRSYEINNLRMRGPITFLDDGRMQISLSNIEAVPINVDVRGTIEITGQNTGGLCGIWPFTSLCGGIANVAVDANSRIHLEIPPGKLNLNYLSPYTQN</sequence>
<dbReference type="InterPro" id="IPR014755">
    <property type="entry name" value="Cu-Rt/internalin_Ig-like"/>
</dbReference>
<accession>A0A2T1KJN0</accession>
<evidence type="ECO:0000313" key="4">
    <source>
        <dbReference type="EMBL" id="PSF10387.1"/>
    </source>
</evidence>
<dbReference type="AlphaFoldDB" id="A0A2T1KJN0"/>
<dbReference type="Gene3D" id="2.60.40.1220">
    <property type="match status" value="2"/>
</dbReference>
<dbReference type="EMBL" id="PXNN01000003">
    <property type="protein sequence ID" value="PSF10387.1"/>
    <property type="molecule type" value="Genomic_DNA"/>
</dbReference>
<feature type="domain" description="SbsA Ig-like" evidence="3">
    <location>
        <begin position="37"/>
        <end position="113"/>
    </location>
</feature>
<name>A0A2T1KJN0_9GAMM</name>
<proteinExistence type="predicted"/>
<comment type="caution">
    <text evidence="4">The sequence shown here is derived from an EMBL/GenBank/DDBJ whole genome shotgun (WGS) entry which is preliminary data.</text>
</comment>
<organism evidence="4 5">
    <name type="scientific">Marinobacter halophilus</name>
    <dbReference type="NCBI Taxonomy" id="1323740"/>
    <lineage>
        <taxon>Bacteria</taxon>
        <taxon>Pseudomonadati</taxon>
        <taxon>Pseudomonadota</taxon>
        <taxon>Gammaproteobacteria</taxon>
        <taxon>Pseudomonadales</taxon>
        <taxon>Marinobacteraceae</taxon>
        <taxon>Marinobacter</taxon>
    </lineage>
</organism>
<dbReference type="RefSeq" id="WP_106670171.1">
    <property type="nucleotide sequence ID" value="NZ_BMFE01000001.1"/>
</dbReference>
<feature type="compositionally biased region" description="Basic and acidic residues" evidence="2">
    <location>
        <begin position="260"/>
        <end position="269"/>
    </location>
</feature>
<evidence type="ECO:0000313" key="5">
    <source>
        <dbReference type="Proteomes" id="UP000238385"/>
    </source>
</evidence>
<protein>
    <recommendedName>
        <fullName evidence="3">SbsA Ig-like domain-containing protein</fullName>
    </recommendedName>
</protein>
<feature type="domain" description="SbsA Ig-like" evidence="3">
    <location>
        <begin position="467"/>
        <end position="559"/>
    </location>
</feature>
<feature type="domain" description="SbsA Ig-like" evidence="3">
    <location>
        <begin position="170"/>
        <end position="240"/>
    </location>
</feature>
<dbReference type="Proteomes" id="UP000238385">
    <property type="component" value="Unassembled WGS sequence"/>
</dbReference>
<keyword evidence="5" id="KW-1185">Reference proteome</keyword>
<dbReference type="OrthoDB" id="6716594at2"/>
<dbReference type="PROSITE" id="PS51257">
    <property type="entry name" value="PROKAR_LIPOPROTEIN"/>
    <property type="match status" value="1"/>
</dbReference>
<keyword evidence="1" id="KW-0732">Signal</keyword>
<evidence type="ECO:0000256" key="2">
    <source>
        <dbReference type="SAM" id="MobiDB-lite"/>
    </source>
</evidence>
<dbReference type="Pfam" id="PF13205">
    <property type="entry name" value="Big_5"/>
    <property type="match status" value="3"/>
</dbReference>
<dbReference type="InterPro" id="IPR032812">
    <property type="entry name" value="SbsA_Ig"/>
</dbReference>
<feature type="region of interest" description="Disordered" evidence="2">
    <location>
        <begin position="250"/>
        <end position="271"/>
    </location>
</feature>
<reference evidence="4 5" key="1">
    <citation type="submission" date="2018-03" db="EMBL/GenBank/DDBJ databases">
        <title>Marinobacter brunus sp. nov., a marine bacterium of Gamma-proteobacteria isolated from the surface seawater of the South China Sea.</title>
        <authorList>
            <person name="Cheng H."/>
            <person name="Wu Y.-H."/>
            <person name="Xamxidin M."/>
            <person name="Xu X.-W."/>
        </authorList>
    </citation>
    <scope>NUCLEOTIDE SEQUENCE [LARGE SCALE GENOMIC DNA]</scope>
    <source>
        <strain evidence="4 5">JCM 30472</strain>
    </source>
</reference>